<dbReference type="PROSITE" id="PS50931">
    <property type="entry name" value="HTH_LYSR"/>
    <property type="match status" value="1"/>
</dbReference>
<keyword evidence="4" id="KW-0804">Transcription</keyword>
<keyword evidence="3" id="KW-0238">DNA-binding</keyword>
<evidence type="ECO:0000256" key="1">
    <source>
        <dbReference type="ARBA" id="ARBA00009437"/>
    </source>
</evidence>
<evidence type="ECO:0000313" key="7">
    <source>
        <dbReference type="EMBL" id="POP50369.1"/>
    </source>
</evidence>
<keyword evidence="2" id="KW-0805">Transcription regulation</keyword>
<comment type="similarity">
    <text evidence="1">Belongs to the LysR transcriptional regulatory family.</text>
</comment>
<dbReference type="InterPro" id="IPR036388">
    <property type="entry name" value="WH-like_DNA-bd_sf"/>
</dbReference>
<dbReference type="Pfam" id="PF03466">
    <property type="entry name" value="LysR_substrate"/>
    <property type="match status" value="1"/>
</dbReference>
<reference evidence="8 9" key="1">
    <citation type="submission" date="2018-01" db="EMBL/GenBank/DDBJ databases">
        <title>Superficieibacter electus gen. nov., sp. nov., an extended-spectrum beta-lactamase possessing member of the Enterobacteriaceae family, isolated from intensive care unit surfaces.</title>
        <authorList>
            <person name="Potter R.F."/>
            <person name="D'Souza A.W."/>
        </authorList>
    </citation>
    <scope>NUCLEOTIDE SEQUENCE [LARGE SCALE GENOMIC DNA]</scope>
    <source>
        <strain evidence="7 9">BP-1</strain>
        <strain evidence="6 8">BP-2</strain>
    </source>
</reference>
<sequence length="307" mass="34246">MDTLASMQVYVCVVDTHSFIRAAEVLGVPRSTVSRVIKALESRLGVQLLQRTTRKLSVTADGRRYYEECKRLLTEIATVEASFPGKAARPEGRFKVGMPQSLARHCIIPHIPAFLQRYPELALTLCSSDNVEDIIAQGFDCVIRAGRIEDSTTLVARPLVNFSWQVLAAPDYIAAHGKPQTPDDLENHRAVGYLSHRTGRTTDWFFTLNDGDRVVRMNESLVVDDTDAYIQAGVQGLGLIRIASYLAAPYLHRGALVACMENCVYDLPLSLVYPQNRYLPPAVRAFYDWSRSVLSQPAHYSSVCRAK</sequence>
<dbReference type="EMBL" id="PQGE01000010">
    <property type="protein sequence ID" value="POP44351.1"/>
    <property type="molecule type" value="Genomic_DNA"/>
</dbReference>
<gene>
    <name evidence="7" type="ORF">CHU32_02790</name>
    <name evidence="6" type="ORF">CHU33_12900</name>
</gene>
<evidence type="ECO:0000313" key="8">
    <source>
        <dbReference type="Proteomes" id="UP000237073"/>
    </source>
</evidence>
<dbReference type="InterPro" id="IPR005119">
    <property type="entry name" value="LysR_subst-bd"/>
</dbReference>
<dbReference type="PANTHER" id="PTHR30537:SF72">
    <property type="entry name" value="LYSR FAMILY TRANSCRIPTIONAL REGULATOR"/>
    <property type="match status" value="1"/>
</dbReference>
<feature type="domain" description="HTH lysR-type" evidence="5">
    <location>
        <begin position="1"/>
        <end position="59"/>
    </location>
</feature>
<name>A0A2P5GUY5_9ENTR</name>
<dbReference type="Gene3D" id="1.10.10.10">
    <property type="entry name" value="Winged helix-like DNA-binding domain superfamily/Winged helix DNA-binding domain"/>
    <property type="match status" value="1"/>
</dbReference>
<evidence type="ECO:0000256" key="3">
    <source>
        <dbReference type="ARBA" id="ARBA00023125"/>
    </source>
</evidence>
<evidence type="ECO:0000256" key="2">
    <source>
        <dbReference type="ARBA" id="ARBA00023015"/>
    </source>
</evidence>
<dbReference type="FunFam" id="1.10.10.10:FF:000001">
    <property type="entry name" value="LysR family transcriptional regulator"/>
    <property type="match status" value="1"/>
</dbReference>
<dbReference type="Proteomes" id="UP000237073">
    <property type="component" value="Unassembled WGS sequence"/>
</dbReference>
<dbReference type="EMBL" id="PQGD01000002">
    <property type="protein sequence ID" value="POP50369.1"/>
    <property type="molecule type" value="Genomic_DNA"/>
</dbReference>
<accession>A0A2P5GUY5</accession>
<evidence type="ECO:0000256" key="4">
    <source>
        <dbReference type="ARBA" id="ARBA00023163"/>
    </source>
</evidence>
<dbReference type="CDD" id="cd08472">
    <property type="entry name" value="PBP2_CrgA_like_3"/>
    <property type="match status" value="1"/>
</dbReference>
<dbReference type="SUPFAM" id="SSF46785">
    <property type="entry name" value="Winged helix' DNA-binding domain"/>
    <property type="match status" value="1"/>
</dbReference>
<evidence type="ECO:0000313" key="6">
    <source>
        <dbReference type="EMBL" id="POP44351.1"/>
    </source>
</evidence>
<dbReference type="Gene3D" id="3.40.190.290">
    <property type="match status" value="1"/>
</dbReference>
<dbReference type="Pfam" id="PF00126">
    <property type="entry name" value="HTH_1"/>
    <property type="match status" value="1"/>
</dbReference>
<dbReference type="GO" id="GO:0003700">
    <property type="term" value="F:DNA-binding transcription factor activity"/>
    <property type="evidence" value="ECO:0007669"/>
    <property type="project" value="InterPro"/>
</dbReference>
<dbReference type="GO" id="GO:0043565">
    <property type="term" value="F:sequence-specific DNA binding"/>
    <property type="evidence" value="ECO:0007669"/>
    <property type="project" value="TreeGrafter"/>
</dbReference>
<dbReference type="PANTHER" id="PTHR30537">
    <property type="entry name" value="HTH-TYPE TRANSCRIPTIONAL REGULATOR"/>
    <property type="match status" value="1"/>
</dbReference>
<organism evidence="7 9">
    <name type="scientific">Superficieibacter electus</name>
    <dbReference type="NCBI Taxonomy" id="2022662"/>
    <lineage>
        <taxon>Bacteria</taxon>
        <taxon>Pseudomonadati</taxon>
        <taxon>Pseudomonadota</taxon>
        <taxon>Gammaproteobacteria</taxon>
        <taxon>Enterobacterales</taxon>
        <taxon>Enterobacteriaceae</taxon>
        <taxon>Superficieibacter</taxon>
    </lineage>
</organism>
<evidence type="ECO:0000313" key="9">
    <source>
        <dbReference type="Proteomes" id="UP000247005"/>
    </source>
</evidence>
<dbReference type="RefSeq" id="WP_103676487.1">
    <property type="nucleotide sequence ID" value="NZ_PQGD01000002.1"/>
</dbReference>
<dbReference type="AlphaFoldDB" id="A0A2P5GUY5"/>
<dbReference type="InterPro" id="IPR036390">
    <property type="entry name" value="WH_DNA-bd_sf"/>
</dbReference>
<dbReference type="GO" id="GO:0006351">
    <property type="term" value="P:DNA-templated transcription"/>
    <property type="evidence" value="ECO:0007669"/>
    <property type="project" value="TreeGrafter"/>
</dbReference>
<dbReference type="Proteomes" id="UP000247005">
    <property type="component" value="Unassembled WGS sequence"/>
</dbReference>
<keyword evidence="8" id="KW-1185">Reference proteome</keyword>
<protein>
    <submittedName>
        <fullName evidence="7">LysR family transcriptional regulator</fullName>
    </submittedName>
</protein>
<proteinExistence type="inferred from homology"/>
<dbReference type="InterPro" id="IPR000847">
    <property type="entry name" value="LysR_HTH_N"/>
</dbReference>
<comment type="caution">
    <text evidence="7">The sequence shown here is derived from an EMBL/GenBank/DDBJ whole genome shotgun (WGS) entry which is preliminary data.</text>
</comment>
<dbReference type="OrthoDB" id="9786526at2"/>
<dbReference type="SUPFAM" id="SSF53850">
    <property type="entry name" value="Periplasmic binding protein-like II"/>
    <property type="match status" value="1"/>
</dbReference>
<dbReference type="InterPro" id="IPR058163">
    <property type="entry name" value="LysR-type_TF_proteobact-type"/>
</dbReference>
<evidence type="ECO:0000259" key="5">
    <source>
        <dbReference type="PROSITE" id="PS50931"/>
    </source>
</evidence>